<feature type="transmembrane region" description="Helical" evidence="1">
    <location>
        <begin position="290"/>
        <end position="308"/>
    </location>
</feature>
<feature type="transmembrane region" description="Helical" evidence="1">
    <location>
        <begin position="76"/>
        <end position="100"/>
    </location>
</feature>
<keyword evidence="3" id="KW-1185">Reference proteome</keyword>
<reference evidence="2 3" key="1">
    <citation type="submission" date="2020-07" db="EMBL/GenBank/DDBJ databases">
        <title>Sequencing the genomes of 1000 actinobacteria strains.</title>
        <authorList>
            <person name="Klenk H.-P."/>
        </authorList>
    </citation>
    <scope>NUCLEOTIDE SEQUENCE [LARGE SCALE GENOMIC DNA]</scope>
    <source>
        <strain evidence="2 3">DSM 22083</strain>
    </source>
</reference>
<feature type="transmembrane region" description="Helical" evidence="1">
    <location>
        <begin position="487"/>
        <end position="511"/>
    </location>
</feature>
<comment type="caution">
    <text evidence="2">The sequence shown here is derived from an EMBL/GenBank/DDBJ whole genome shotgun (WGS) entry which is preliminary data.</text>
</comment>
<gene>
    <name evidence="2" type="ORF">BKA15_002933</name>
</gene>
<evidence type="ECO:0000313" key="2">
    <source>
        <dbReference type="EMBL" id="NYE71604.1"/>
    </source>
</evidence>
<feature type="transmembrane region" description="Helical" evidence="1">
    <location>
        <begin position="231"/>
        <end position="253"/>
    </location>
</feature>
<keyword evidence="1" id="KW-0472">Membrane</keyword>
<protein>
    <submittedName>
        <fullName evidence="2">ABC-2 type transport system permease protein</fullName>
    </submittedName>
</protein>
<evidence type="ECO:0000256" key="1">
    <source>
        <dbReference type="SAM" id="Phobius"/>
    </source>
</evidence>
<feature type="transmembrane region" description="Helical" evidence="1">
    <location>
        <begin position="446"/>
        <end position="467"/>
    </location>
</feature>
<keyword evidence="1" id="KW-1133">Transmembrane helix</keyword>
<dbReference type="Proteomes" id="UP000569914">
    <property type="component" value="Unassembled WGS sequence"/>
</dbReference>
<name>A0A7Y9I7A8_9ACTN</name>
<keyword evidence="1" id="KW-0812">Transmembrane</keyword>
<dbReference type="AlphaFoldDB" id="A0A7Y9I7A8"/>
<evidence type="ECO:0000313" key="3">
    <source>
        <dbReference type="Proteomes" id="UP000569914"/>
    </source>
</evidence>
<feature type="transmembrane region" description="Helical" evidence="1">
    <location>
        <begin position="121"/>
        <end position="148"/>
    </location>
</feature>
<dbReference type="EMBL" id="JACCBU010000001">
    <property type="protein sequence ID" value="NYE71604.1"/>
    <property type="molecule type" value="Genomic_DNA"/>
</dbReference>
<accession>A0A7Y9I7A8</accession>
<feature type="transmembrane region" description="Helical" evidence="1">
    <location>
        <begin position="154"/>
        <end position="178"/>
    </location>
</feature>
<sequence length="519" mass="52834">MIIGTGQLVRLHLRRDRVLLAVWVLTLGLLPAAMVSATRVAYPTSQDMINFAAVALASPAQLATRGPVFAATLGGLVAWTVASSGALVQAVATILITVRHTRADEQSGRQETLSTTAIGRLAPLAAAISVSMIGNVAVGLVAALGLLAQGQAPVGSLLIGAVFAGTGLFFTGVTALIAQLAQSGAAYAISLSVLGVSFALAAAGDLTRSWLVWLSPIGWARHAEAFAGDHAWAPLLPAAGGVLTMIIAARFALIRDLGAGLIPPRPGRARASALLSSPLGLAWRRHRSGLAAWAVGLGMLGLLLGSVTQSLDAQLDTPAFQQLSAAAGGGSVSEVFFRFIVYVLAQVATAAALATVLSLHGDERSGLAEPILVTRTSRPAWAFGEITMAALTGAAVLAAIGLAAGLTSGTGPALAAMTLGYLPSVLIMIGLAVALTGWLPRAAAPVCWTGLGLLLVLDLLGEFRLVPEQVLWLSPYALTFGGQLGRLPLVPALAGLTGLAVLLTGIGIAGLRRRDLSHG</sequence>
<organism evidence="2 3">
    <name type="scientific">Microlunatus parietis</name>
    <dbReference type="NCBI Taxonomy" id="682979"/>
    <lineage>
        <taxon>Bacteria</taxon>
        <taxon>Bacillati</taxon>
        <taxon>Actinomycetota</taxon>
        <taxon>Actinomycetes</taxon>
        <taxon>Propionibacteriales</taxon>
        <taxon>Propionibacteriaceae</taxon>
        <taxon>Microlunatus</taxon>
    </lineage>
</organism>
<proteinExistence type="predicted"/>
<feature type="transmembrane region" description="Helical" evidence="1">
    <location>
        <begin position="418"/>
        <end position="439"/>
    </location>
</feature>
<feature type="transmembrane region" description="Helical" evidence="1">
    <location>
        <begin position="380"/>
        <end position="406"/>
    </location>
</feature>
<feature type="transmembrane region" description="Helical" evidence="1">
    <location>
        <begin position="339"/>
        <end position="359"/>
    </location>
</feature>
<dbReference type="RefSeq" id="WP_179751867.1">
    <property type="nucleotide sequence ID" value="NZ_JACCBU010000001.1"/>
</dbReference>
<feature type="transmembrane region" description="Helical" evidence="1">
    <location>
        <begin position="185"/>
        <end position="204"/>
    </location>
</feature>